<dbReference type="NCBIfam" id="NF047321">
    <property type="entry name" value="SCO7613_CTERM"/>
    <property type="match status" value="1"/>
</dbReference>
<protein>
    <recommendedName>
        <fullName evidence="5">DUF2157 domain-containing protein</fullName>
    </recommendedName>
</protein>
<feature type="transmembrane region" description="Helical" evidence="2">
    <location>
        <begin position="414"/>
        <end position="434"/>
    </location>
</feature>
<feature type="transmembrane region" description="Helical" evidence="2">
    <location>
        <begin position="440"/>
        <end position="459"/>
    </location>
</feature>
<feature type="transmembrane region" description="Helical" evidence="2">
    <location>
        <begin position="724"/>
        <end position="745"/>
    </location>
</feature>
<feature type="transmembrane region" description="Helical" evidence="2">
    <location>
        <begin position="1524"/>
        <end position="1542"/>
    </location>
</feature>
<name>A0ABU3SK80_9MICO</name>
<dbReference type="InterPro" id="IPR058062">
    <property type="entry name" value="SCO7613_C"/>
</dbReference>
<feature type="transmembrane region" description="Helical" evidence="2">
    <location>
        <begin position="1258"/>
        <end position="1277"/>
    </location>
</feature>
<feature type="transmembrane region" description="Helical" evidence="2">
    <location>
        <begin position="1087"/>
        <end position="1107"/>
    </location>
</feature>
<evidence type="ECO:0000313" key="4">
    <source>
        <dbReference type="Proteomes" id="UP001261125"/>
    </source>
</evidence>
<feature type="transmembrane region" description="Helical" evidence="2">
    <location>
        <begin position="1580"/>
        <end position="1598"/>
    </location>
</feature>
<feature type="transmembrane region" description="Helical" evidence="2">
    <location>
        <begin position="809"/>
        <end position="830"/>
    </location>
</feature>
<feature type="transmembrane region" description="Helical" evidence="2">
    <location>
        <begin position="1006"/>
        <end position="1025"/>
    </location>
</feature>
<feature type="transmembrane region" description="Helical" evidence="2">
    <location>
        <begin position="1284"/>
        <end position="1305"/>
    </location>
</feature>
<feature type="compositionally biased region" description="Pro residues" evidence="1">
    <location>
        <begin position="123"/>
        <end position="143"/>
    </location>
</feature>
<feature type="transmembrane region" description="Helical" evidence="2">
    <location>
        <begin position="1470"/>
        <end position="1487"/>
    </location>
</feature>
<feature type="transmembrane region" description="Helical" evidence="2">
    <location>
        <begin position="1499"/>
        <end position="1518"/>
    </location>
</feature>
<feature type="transmembrane region" description="Helical" evidence="2">
    <location>
        <begin position="1311"/>
        <end position="1329"/>
    </location>
</feature>
<feature type="transmembrane region" description="Helical" evidence="2">
    <location>
        <begin position="751"/>
        <end position="770"/>
    </location>
</feature>
<feature type="transmembrane region" description="Helical" evidence="2">
    <location>
        <begin position="498"/>
        <end position="516"/>
    </location>
</feature>
<feature type="transmembrane region" description="Helical" evidence="2">
    <location>
        <begin position="924"/>
        <end position="946"/>
    </location>
</feature>
<feature type="transmembrane region" description="Helical" evidence="2">
    <location>
        <begin position="627"/>
        <end position="647"/>
    </location>
</feature>
<evidence type="ECO:0000256" key="1">
    <source>
        <dbReference type="SAM" id="MobiDB-lite"/>
    </source>
</evidence>
<feature type="transmembrane region" description="Helical" evidence="2">
    <location>
        <begin position="379"/>
        <end position="402"/>
    </location>
</feature>
<feature type="transmembrane region" description="Helical" evidence="2">
    <location>
        <begin position="471"/>
        <end position="492"/>
    </location>
</feature>
<feature type="transmembrane region" description="Helical" evidence="2">
    <location>
        <begin position="842"/>
        <end position="862"/>
    </location>
</feature>
<feature type="transmembrane region" description="Helical" evidence="2">
    <location>
        <begin position="298"/>
        <end position="315"/>
    </location>
</feature>
<feature type="transmembrane region" description="Helical" evidence="2">
    <location>
        <begin position="238"/>
        <end position="261"/>
    </location>
</feature>
<proteinExistence type="predicted"/>
<feature type="transmembrane region" description="Helical" evidence="2">
    <location>
        <begin position="977"/>
        <end position="994"/>
    </location>
</feature>
<feature type="transmembrane region" description="Helical" evidence="2">
    <location>
        <begin position="953"/>
        <end position="971"/>
    </location>
</feature>
<feature type="transmembrane region" description="Helical" evidence="2">
    <location>
        <begin position="1396"/>
        <end position="1416"/>
    </location>
</feature>
<keyword evidence="2" id="KW-0472">Membrane</keyword>
<feature type="transmembrane region" description="Helical" evidence="2">
    <location>
        <begin position="868"/>
        <end position="887"/>
    </location>
</feature>
<feature type="transmembrane region" description="Helical" evidence="2">
    <location>
        <begin position="1152"/>
        <end position="1170"/>
    </location>
</feature>
<reference evidence="3 4" key="1">
    <citation type="submission" date="2023-09" db="EMBL/GenBank/DDBJ databases">
        <title>Microbacterium fusihabitans sp. nov., Microbacterium phycihabitans sp. nov., and Microbacterium cervinum sp. nov., isolated from dried seaweeds of beach.</title>
        <authorList>
            <person name="Lee S.D."/>
        </authorList>
    </citation>
    <scope>NUCLEOTIDE SEQUENCE [LARGE SCALE GENOMIC DNA]</scope>
    <source>
        <strain evidence="3 4">KSW2-29</strain>
    </source>
</reference>
<feature type="region of interest" description="Disordered" evidence="1">
    <location>
        <begin position="85"/>
        <end position="230"/>
    </location>
</feature>
<feature type="transmembrane region" description="Helical" evidence="2">
    <location>
        <begin position="1336"/>
        <end position="1358"/>
    </location>
</feature>
<feature type="transmembrane region" description="Helical" evidence="2">
    <location>
        <begin position="604"/>
        <end position="621"/>
    </location>
</feature>
<keyword evidence="2" id="KW-0812">Transmembrane</keyword>
<dbReference type="EMBL" id="JAWDIT010000002">
    <property type="protein sequence ID" value="MDU0345193.1"/>
    <property type="molecule type" value="Genomic_DNA"/>
</dbReference>
<feature type="transmembrane region" description="Helical" evidence="2">
    <location>
        <begin position="1446"/>
        <end position="1464"/>
    </location>
</feature>
<dbReference type="Proteomes" id="UP001261125">
    <property type="component" value="Unassembled WGS sequence"/>
</dbReference>
<sequence length="1616" mass="160851">MEVEHTGARSGISWPAQPGALVDTGRCPSCFTAITVSPCPACGLDLTDARTARVLDLSQRIVALVDERAAALLLIHRSSENAISGSIDAPEREPAPRLDSGVAAPPSIPSAADEPAGNAPSPVLFPPPGGLTPPTSERPPLPVAPTAARAGEDGDAARSAARAAGVASPAAASPAAASPTVPVAPAPVAPHADSRGSVHLAPAADTGARTRPVGQPPVSSGGGSQGEPATPRRSSVQVFLLSTGVVLLAVAAVFFLTVAWISGGLVLRSVIIGLVTAAVIATASLLRRRRLEATAEGISLLGIALVALDVWAVRANDLGGAASVDPAVYWGAATTAAGIAFVGWARLARLRAPLSTAVLALTIGPALLGAGLVGPDSVLAWFVAGLIVVLVALAAPFAPLLSPPPRARMRPEIVAVRVLAALAGVVALAAALFVDPQATWSPVLLSGLLALALAAHAGAMTRRGESRLAPVAAVAAVLCLGSGVAVSVVRAADATLSVTVPVIVAVVVAVALDVAGRRADGGPARSTLLAGAVTAAVIAGLAALAPIGAALTTVFARISDVTPIFGRSALHVDPPDATATAAVIALAAVAILAAAAWRLSGAWRARRLVALAAGAAVALLAGPQLRVLLLVVAWYLVLAVIAVVVLLRRRGALTGESAAADPLATAAGSSAPVPVGPLVASSDPSPAASAGPPANPAEPSEPFATGPRAITGEQSLPVSAGPPVAGGVVLAILVGTISLLGGLLLSFASPVAWAVATVVVTGVIAVAAGIHRLVRVASTVAVVGFVSISALLVPLALRSGADVSLAGGSPFAVAAVVAAGCLVFVGLPVARRVGLDAAQRAAGALTAIIVTVLSSGVALMGGPPAADAWIAGACLAAAVVTVVLTGAPGFHSWRVARPAAALTAPLFAAAGVDAVLRAVDAPAFARMIVAAALGVVAVAVALRALGKKPGLRVLTDAGAGLILVLAVAAAPSEGARWLPLLLAAVAALLWATDSEGLLTSNSGRRHLVWLALLVGAIALWSRLLWQGTDTVEFFTLPVGVALLTLAAGTERARRRRPERPVATPAVIAAAGVGVALLPTALADPDDLVRAVIAGVLAVVLVVGGAWLRPARTPDALPVAVAAAAALTLVVCIVVRVAHAIDLGATGSPATDAVLLLAALALAAAAVGVSRRAAAWSVPASRGIAIAALALFALGEAALVATAVGPVLRVVLSIAALGAVGILLLRRESRVWSSAVVGVALGGAALVGAVALATGVRPLEWATVPLALVLLTAALSRWSRPLSSFLVAMAAVGLATGLLPSAVLAGGSPTRAIGVVVAAALVLATVPRVMRGPRAALLVPAVVISGAALGLAAMLRALHDVRAPFFDVWTLTLFVCLVGAAVLLVRRSAGVPSWMRPALTVYALALAAALSAARMLTLPGPDVVRVVVTLAVILGVGLFWRGPHRASVWWAALGLAVAAGVPAVVAGAADPIETATVPIAAALLANGVRSLRTRAEVGSWPAVGAGLGVLLIPSLLFDFVGDSTLWRVIGLGVVALVALLWGVRRRLQAPVVLGGVVLIVHAVAQLWPWITALYESASGLWWLWLGIAGALLIVIAATYERRIREVKAVALALRALR</sequence>
<keyword evidence="2" id="KW-1133">Transmembrane helix</keyword>
<feature type="compositionally biased region" description="Low complexity" evidence="1">
    <location>
        <begin position="680"/>
        <end position="704"/>
    </location>
</feature>
<feature type="transmembrane region" description="Helical" evidence="2">
    <location>
        <begin position="267"/>
        <end position="286"/>
    </location>
</feature>
<feature type="compositionally biased region" description="Low complexity" evidence="1">
    <location>
        <begin position="157"/>
        <end position="181"/>
    </location>
</feature>
<feature type="transmembrane region" description="Helical" evidence="2">
    <location>
        <begin position="1422"/>
        <end position="1439"/>
    </location>
</feature>
<feature type="transmembrane region" description="Helical" evidence="2">
    <location>
        <begin position="1031"/>
        <end position="1049"/>
    </location>
</feature>
<feature type="transmembrane region" description="Helical" evidence="2">
    <location>
        <begin position="777"/>
        <end position="797"/>
    </location>
</feature>
<evidence type="ECO:0008006" key="5">
    <source>
        <dbReference type="Google" id="ProtNLM"/>
    </source>
</evidence>
<evidence type="ECO:0000313" key="3">
    <source>
        <dbReference type="EMBL" id="MDU0345193.1"/>
    </source>
</evidence>
<feature type="region of interest" description="Disordered" evidence="1">
    <location>
        <begin position="680"/>
        <end position="706"/>
    </location>
</feature>
<feature type="transmembrane region" description="Helical" evidence="2">
    <location>
        <begin position="1364"/>
        <end position="1384"/>
    </location>
</feature>
<feature type="transmembrane region" description="Helical" evidence="2">
    <location>
        <begin position="327"/>
        <end position="347"/>
    </location>
</feature>
<feature type="transmembrane region" description="Helical" evidence="2">
    <location>
        <begin position="578"/>
        <end position="597"/>
    </location>
</feature>
<feature type="transmembrane region" description="Helical" evidence="2">
    <location>
        <begin position="1119"/>
        <end position="1140"/>
    </location>
</feature>
<feature type="transmembrane region" description="Helical" evidence="2">
    <location>
        <begin position="1061"/>
        <end position="1081"/>
    </location>
</feature>
<feature type="transmembrane region" description="Helical" evidence="2">
    <location>
        <begin position="1231"/>
        <end position="1252"/>
    </location>
</feature>
<feature type="transmembrane region" description="Helical" evidence="2">
    <location>
        <begin position="528"/>
        <end position="558"/>
    </location>
</feature>
<feature type="transmembrane region" description="Helical" evidence="2">
    <location>
        <begin position="899"/>
        <end position="918"/>
    </location>
</feature>
<gene>
    <name evidence="3" type="ORF">RWH44_05705</name>
</gene>
<feature type="transmembrane region" description="Helical" evidence="2">
    <location>
        <begin position="1182"/>
        <end position="1200"/>
    </location>
</feature>
<evidence type="ECO:0000256" key="2">
    <source>
        <dbReference type="SAM" id="Phobius"/>
    </source>
</evidence>
<dbReference type="RefSeq" id="WP_316003821.1">
    <property type="nucleotide sequence ID" value="NZ_JAWDIT010000002.1"/>
</dbReference>
<comment type="caution">
    <text evidence="3">The sequence shown here is derived from an EMBL/GenBank/DDBJ whole genome shotgun (WGS) entry which is preliminary data.</text>
</comment>
<keyword evidence="4" id="KW-1185">Reference proteome</keyword>
<feature type="transmembrane region" description="Helical" evidence="2">
    <location>
        <begin position="1549"/>
        <end position="1568"/>
    </location>
</feature>
<accession>A0ABU3SK80</accession>
<feature type="transmembrane region" description="Helical" evidence="2">
    <location>
        <begin position="354"/>
        <end position="373"/>
    </location>
</feature>
<organism evidence="3 4">
    <name type="scientific">Microbacterium phycohabitans</name>
    <dbReference type="NCBI Taxonomy" id="3075993"/>
    <lineage>
        <taxon>Bacteria</taxon>
        <taxon>Bacillati</taxon>
        <taxon>Actinomycetota</taxon>
        <taxon>Actinomycetes</taxon>
        <taxon>Micrococcales</taxon>
        <taxon>Microbacteriaceae</taxon>
        <taxon>Microbacterium</taxon>
    </lineage>
</organism>
<feature type="transmembrane region" description="Helical" evidence="2">
    <location>
        <begin position="1206"/>
        <end position="1224"/>
    </location>
</feature>